<dbReference type="InterPro" id="IPR036770">
    <property type="entry name" value="Ankyrin_rpt-contain_sf"/>
</dbReference>
<dbReference type="RefSeq" id="XP_012193737.1">
    <property type="nucleotide sequence ID" value="XM_012338347.1"/>
</dbReference>
<gene>
    <name evidence="2" type="ORF">SPRG_00244</name>
</gene>
<feature type="domain" description="MER3 helicase-like winged helix" evidence="1">
    <location>
        <begin position="128"/>
        <end position="155"/>
    </location>
</feature>
<keyword evidence="3" id="KW-1185">Reference proteome</keyword>
<proteinExistence type="predicted"/>
<dbReference type="Proteomes" id="UP000030745">
    <property type="component" value="Unassembled WGS sequence"/>
</dbReference>
<reference evidence="2 3" key="1">
    <citation type="journal article" date="2013" name="PLoS Genet.">
        <title>Distinctive expansion of potential virulence genes in the genome of the oomycete fish pathogen Saprolegnia parasitica.</title>
        <authorList>
            <person name="Jiang R.H."/>
            <person name="de Bruijn I."/>
            <person name="Haas B.J."/>
            <person name="Belmonte R."/>
            <person name="Lobach L."/>
            <person name="Christie J."/>
            <person name="van den Ackerveken G."/>
            <person name="Bottin A."/>
            <person name="Bulone V."/>
            <person name="Diaz-Moreno S.M."/>
            <person name="Dumas B."/>
            <person name="Fan L."/>
            <person name="Gaulin E."/>
            <person name="Govers F."/>
            <person name="Grenville-Briggs L.J."/>
            <person name="Horner N.R."/>
            <person name="Levin J.Z."/>
            <person name="Mammella M."/>
            <person name="Meijer H.J."/>
            <person name="Morris P."/>
            <person name="Nusbaum C."/>
            <person name="Oome S."/>
            <person name="Phillips A.J."/>
            <person name="van Rooyen D."/>
            <person name="Rzeszutek E."/>
            <person name="Saraiva M."/>
            <person name="Secombes C.J."/>
            <person name="Seidl M.F."/>
            <person name="Snel B."/>
            <person name="Stassen J.H."/>
            <person name="Sykes S."/>
            <person name="Tripathy S."/>
            <person name="van den Berg H."/>
            <person name="Vega-Arreguin J.C."/>
            <person name="Wawra S."/>
            <person name="Young S.K."/>
            <person name="Zeng Q."/>
            <person name="Dieguez-Uribeondo J."/>
            <person name="Russ C."/>
            <person name="Tyler B.M."/>
            <person name="van West P."/>
        </authorList>
    </citation>
    <scope>NUCLEOTIDE SEQUENCE [LARGE SCALE GENOMIC DNA]</scope>
    <source>
        <strain evidence="2 3">CBS 223.65</strain>
    </source>
</reference>
<sequence>MRFIESQVEDHSIRIVGLANQMANAQDLGDWLIASNENCLTLHPTNRPLPLEAMRPSNRENVLHLFRNGVLRVLLSYDGKEHRFVDYLLADVHRMTWFANWPLEDHNATCTVFCRFYKKLHVRKYSSCDHVNAEVVTKTIEIEQGAVDYLTWSFLTNVHLSDVVERTVNGLAESRCIAVANELDRSTSGWSLPTAMADKPTVYPALLAHDVVDAHADLLRRSDDSMDEHEHKPTPAAVIDAVDEAVCTSPAARFCARCEPRPRRTLSAIDLVLAAQVNAYLLARSPKAQWGSIVDNFGRNPLHLAIAHRHASAVEHMVSQRPLLLLATDAFQQSGMELLLHELPHVVLRLVQQLPVLLQISDDKNNTFAHVLCRALPPTDFAALVNVLPRVMFLTSNDDDETPVMRACKMAYHMREGVPAAPHANGHLLLHVGRSVVLETPDLFTVSGTTEFQKSAYPIG</sequence>
<dbReference type="STRING" id="695850.A0A067CXF5"/>
<dbReference type="VEuPathDB" id="FungiDB:SPRG_00244"/>
<dbReference type="InterPro" id="IPR027417">
    <property type="entry name" value="P-loop_NTPase"/>
</dbReference>
<dbReference type="SUPFAM" id="SSF48403">
    <property type="entry name" value="Ankyrin repeat"/>
    <property type="match status" value="1"/>
</dbReference>
<name>A0A067CXF5_SAPPC</name>
<dbReference type="Pfam" id="PF23445">
    <property type="entry name" value="WHD_SNRNP200"/>
    <property type="match status" value="1"/>
</dbReference>
<dbReference type="AlphaFoldDB" id="A0A067CXF5"/>
<evidence type="ECO:0000313" key="3">
    <source>
        <dbReference type="Proteomes" id="UP000030745"/>
    </source>
</evidence>
<dbReference type="Gene3D" id="1.25.40.20">
    <property type="entry name" value="Ankyrin repeat-containing domain"/>
    <property type="match status" value="1"/>
</dbReference>
<dbReference type="KEGG" id="spar:SPRG_00244"/>
<organism evidence="2 3">
    <name type="scientific">Saprolegnia parasitica (strain CBS 223.65)</name>
    <dbReference type="NCBI Taxonomy" id="695850"/>
    <lineage>
        <taxon>Eukaryota</taxon>
        <taxon>Sar</taxon>
        <taxon>Stramenopiles</taxon>
        <taxon>Oomycota</taxon>
        <taxon>Saprolegniomycetes</taxon>
        <taxon>Saprolegniales</taxon>
        <taxon>Saprolegniaceae</taxon>
        <taxon>Saprolegnia</taxon>
    </lineage>
</organism>
<accession>A0A067CXF5</accession>
<dbReference type="Gene3D" id="3.40.50.300">
    <property type="entry name" value="P-loop containing nucleotide triphosphate hydrolases"/>
    <property type="match status" value="1"/>
</dbReference>
<dbReference type="EMBL" id="KK583189">
    <property type="protein sequence ID" value="KDO35394.1"/>
    <property type="molecule type" value="Genomic_DNA"/>
</dbReference>
<dbReference type="InterPro" id="IPR057842">
    <property type="entry name" value="WH_MER3"/>
</dbReference>
<evidence type="ECO:0000313" key="2">
    <source>
        <dbReference type="EMBL" id="KDO35394.1"/>
    </source>
</evidence>
<dbReference type="InterPro" id="IPR036388">
    <property type="entry name" value="WH-like_DNA-bd_sf"/>
</dbReference>
<dbReference type="OrthoDB" id="5575at2759"/>
<dbReference type="Gene3D" id="1.10.10.10">
    <property type="entry name" value="Winged helix-like DNA-binding domain superfamily/Winged helix DNA-binding domain"/>
    <property type="match status" value="1"/>
</dbReference>
<protein>
    <recommendedName>
        <fullName evidence="1">MER3 helicase-like winged helix domain-containing protein</fullName>
    </recommendedName>
</protein>
<dbReference type="GeneID" id="24122892"/>
<evidence type="ECO:0000259" key="1">
    <source>
        <dbReference type="Pfam" id="PF23445"/>
    </source>
</evidence>